<evidence type="ECO:0000313" key="3">
    <source>
        <dbReference type="EMBL" id="PIR05214.1"/>
    </source>
</evidence>
<dbReference type="SUPFAM" id="SSF82771">
    <property type="entry name" value="GIY-YIG endonuclease"/>
    <property type="match status" value="1"/>
</dbReference>
<dbReference type="Pfam" id="PF01541">
    <property type="entry name" value="GIY-YIG"/>
    <property type="match status" value="1"/>
</dbReference>
<gene>
    <name evidence="3" type="ORF">COV57_00265</name>
</gene>
<dbReference type="CDD" id="cd10449">
    <property type="entry name" value="GIY-YIG_SLX1_like"/>
    <property type="match status" value="1"/>
</dbReference>
<dbReference type="InterPro" id="IPR000305">
    <property type="entry name" value="GIY-YIG_endonuc"/>
</dbReference>
<reference evidence="3 4" key="1">
    <citation type="submission" date="2017-09" db="EMBL/GenBank/DDBJ databases">
        <title>Depth-based differentiation of microbial function through sediment-hosted aquifers and enrichment of novel symbionts in the deep terrestrial subsurface.</title>
        <authorList>
            <person name="Probst A.J."/>
            <person name="Ladd B."/>
            <person name="Jarett J.K."/>
            <person name="Geller-Mcgrath D.E."/>
            <person name="Sieber C.M."/>
            <person name="Emerson J.B."/>
            <person name="Anantharaman K."/>
            <person name="Thomas B.C."/>
            <person name="Malmstrom R."/>
            <person name="Stieglmeier M."/>
            <person name="Klingl A."/>
            <person name="Woyke T."/>
            <person name="Ryan C.M."/>
            <person name="Banfield J.F."/>
        </authorList>
    </citation>
    <scope>NUCLEOTIDE SEQUENCE [LARGE SCALE GENOMIC DNA]</scope>
    <source>
        <strain evidence="3">CG11_big_fil_rev_8_21_14_0_20_35_14</strain>
    </source>
</reference>
<protein>
    <submittedName>
        <fullName evidence="3">Excinuclease ABC subunit C</fullName>
    </submittedName>
</protein>
<dbReference type="InterPro" id="IPR050190">
    <property type="entry name" value="UPF0213_domain"/>
</dbReference>
<sequence length="84" mass="10126">MCYTYILKSKKDSKFYTGYTSNLKLRFEQHNKGLVYSTKDRVPLKLIYYEACLNQQDATHREKYLKTYFGKMFIKNRLKSYLTG</sequence>
<dbReference type="PROSITE" id="PS50164">
    <property type="entry name" value="GIY_YIG"/>
    <property type="match status" value="1"/>
</dbReference>
<comment type="similarity">
    <text evidence="1">Belongs to the UPF0213 family.</text>
</comment>
<accession>A0A2H0N8K4</accession>
<evidence type="ECO:0000313" key="4">
    <source>
        <dbReference type="Proteomes" id="UP000229893"/>
    </source>
</evidence>
<dbReference type="Gene3D" id="3.40.1440.10">
    <property type="entry name" value="GIY-YIG endonuclease"/>
    <property type="match status" value="1"/>
</dbReference>
<organism evidence="3 4">
    <name type="scientific">Candidatus Liptonbacteria bacterium CG11_big_fil_rev_8_21_14_0_20_35_14</name>
    <dbReference type="NCBI Taxonomy" id="1974634"/>
    <lineage>
        <taxon>Bacteria</taxon>
        <taxon>Candidatus Liptoniibacteriota</taxon>
    </lineage>
</organism>
<dbReference type="AlphaFoldDB" id="A0A2H0N8K4"/>
<dbReference type="Proteomes" id="UP000229893">
    <property type="component" value="Unassembled WGS sequence"/>
</dbReference>
<dbReference type="PANTHER" id="PTHR34477:SF1">
    <property type="entry name" value="UPF0213 PROTEIN YHBQ"/>
    <property type="match status" value="1"/>
</dbReference>
<proteinExistence type="inferred from homology"/>
<dbReference type="InterPro" id="IPR035901">
    <property type="entry name" value="GIY-YIG_endonuc_sf"/>
</dbReference>
<comment type="caution">
    <text evidence="3">The sequence shown here is derived from an EMBL/GenBank/DDBJ whole genome shotgun (WGS) entry which is preliminary data.</text>
</comment>
<evidence type="ECO:0000259" key="2">
    <source>
        <dbReference type="PROSITE" id="PS50164"/>
    </source>
</evidence>
<evidence type="ECO:0000256" key="1">
    <source>
        <dbReference type="ARBA" id="ARBA00007435"/>
    </source>
</evidence>
<name>A0A2H0N8K4_9BACT</name>
<dbReference type="EMBL" id="PCWO01000003">
    <property type="protein sequence ID" value="PIR05214.1"/>
    <property type="molecule type" value="Genomic_DNA"/>
</dbReference>
<dbReference type="PANTHER" id="PTHR34477">
    <property type="entry name" value="UPF0213 PROTEIN YHBQ"/>
    <property type="match status" value="1"/>
</dbReference>
<feature type="domain" description="GIY-YIG" evidence="2">
    <location>
        <begin position="1"/>
        <end position="75"/>
    </location>
</feature>